<dbReference type="Pfam" id="PF00083">
    <property type="entry name" value="Sugar_tr"/>
    <property type="match status" value="1"/>
</dbReference>
<feature type="transmembrane region" description="Helical" evidence="7">
    <location>
        <begin position="21"/>
        <end position="50"/>
    </location>
</feature>
<dbReference type="InterPro" id="IPR005829">
    <property type="entry name" value="Sugar_transporter_CS"/>
</dbReference>
<accession>A0ABU4X785</accession>
<keyword evidence="6 7" id="KW-0472">Membrane</keyword>
<dbReference type="PANTHER" id="PTHR43045:SF7">
    <property type="entry name" value="MAJOR FACILITATOR SUPERFAMILY TRANSPORTER"/>
    <property type="match status" value="1"/>
</dbReference>
<dbReference type="SUPFAM" id="SSF103473">
    <property type="entry name" value="MFS general substrate transporter"/>
    <property type="match status" value="2"/>
</dbReference>
<evidence type="ECO:0000256" key="3">
    <source>
        <dbReference type="ARBA" id="ARBA00022475"/>
    </source>
</evidence>
<keyword evidence="5 7" id="KW-1133">Transmembrane helix</keyword>
<proteinExistence type="predicted"/>
<evidence type="ECO:0000256" key="7">
    <source>
        <dbReference type="SAM" id="Phobius"/>
    </source>
</evidence>
<evidence type="ECO:0000259" key="8">
    <source>
        <dbReference type="PROSITE" id="PS50850"/>
    </source>
</evidence>
<keyword evidence="3" id="KW-1003">Cell membrane</keyword>
<keyword evidence="2" id="KW-0813">Transport</keyword>
<comment type="caution">
    <text evidence="9">The sequence shown here is derived from an EMBL/GenBank/DDBJ whole genome shotgun (WGS) entry which is preliminary data.</text>
</comment>
<feature type="transmembrane region" description="Helical" evidence="7">
    <location>
        <begin position="194"/>
        <end position="217"/>
    </location>
</feature>
<dbReference type="InterPro" id="IPR005828">
    <property type="entry name" value="MFS_sugar_transport-like"/>
</dbReference>
<reference evidence="9 10" key="1">
    <citation type="submission" date="2023-08" db="EMBL/GenBank/DDBJ databases">
        <title>Implementing the SeqCode for naming new Mesorhizobium species isolated from Vachellia karroo root nodules.</title>
        <authorList>
            <person name="Van Lill M."/>
        </authorList>
    </citation>
    <scope>NUCLEOTIDE SEQUENCE [LARGE SCALE GENOMIC DNA]</scope>
    <source>
        <strain evidence="9 10">VK23A</strain>
    </source>
</reference>
<dbReference type="RefSeq" id="WP_320314959.1">
    <property type="nucleotide sequence ID" value="NZ_JAVIIX010000001.1"/>
</dbReference>
<feature type="transmembrane region" description="Helical" evidence="7">
    <location>
        <begin position="249"/>
        <end position="267"/>
    </location>
</feature>
<feature type="transmembrane region" description="Helical" evidence="7">
    <location>
        <begin position="320"/>
        <end position="340"/>
    </location>
</feature>
<keyword evidence="10" id="KW-1185">Reference proteome</keyword>
<evidence type="ECO:0000256" key="2">
    <source>
        <dbReference type="ARBA" id="ARBA00022448"/>
    </source>
</evidence>
<comment type="subcellular location">
    <subcellularLocation>
        <location evidence="1">Cell membrane</location>
        <topology evidence="1">Multi-pass membrane protein</topology>
    </subcellularLocation>
</comment>
<dbReference type="PANTHER" id="PTHR43045">
    <property type="entry name" value="SHIKIMATE TRANSPORTER"/>
    <property type="match status" value="1"/>
</dbReference>
<dbReference type="EMBL" id="JAVIIZ010000001">
    <property type="protein sequence ID" value="MDX8470669.1"/>
    <property type="molecule type" value="Genomic_DNA"/>
</dbReference>
<feature type="transmembrane region" description="Helical" evidence="7">
    <location>
        <begin position="528"/>
        <end position="554"/>
    </location>
</feature>
<feature type="domain" description="Major facilitator superfamily (MFS) profile" evidence="8">
    <location>
        <begin position="21"/>
        <end position="621"/>
    </location>
</feature>
<evidence type="ECO:0000256" key="6">
    <source>
        <dbReference type="ARBA" id="ARBA00023136"/>
    </source>
</evidence>
<sequence length="629" mass="67519">MVMASTVGRTSRGMTREEKKVIFASSLGTVFEWYDFYLYGSLAAFIGATFFSPTIPEATRNIFALLAFAAGFLVRPFGALVFGRLGDLVGRKYTFLVTMTIMGLSTFLVGLLPGYASWGIAAPVILIGLRMLQGLALGGEYGGAATYVAEHAPDDRRGYYTSWIQTTATLGLFLSLIVILIVQSSLSKETYASWGWRIPFIVSFLLLAVSIWIRLSLSESPTFQRMKEEGKGSKAPLSEAFGQWKNAKIALLALLGLTAGQAVIWYNGQFYALFFLQNVLKVDAQSVNIMIAIALAVGSIFFVVFGWLSDKIGRKPIIMAGLALGIVCTFPLFKALTWAANPALATAQQNTRATVTAAPGDCRFQFNPVGTAKFTTSCDIATSFLTKNSVPYDVVSTAAPGAAATVKIGNETVESYDAVAAGDQAKAKEAAFQKAVNTSLQDGGYPLKRAAAKVPDQKLDAFIAANPELKLDAAAIRGGEKTTVPADKAVADKLLTKDEAAGASEITVYNIPGGGPFAMFADPAAINWPMTIGILFILVVFVTMVYGPIAAILVEMFPTRIRYTGMSLPYHIGNGWFGGLLPATVFAFSAYKGDIYYGLWYPVVIAAMSLVIGMIFVRDTLGTDLHAKQ</sequence>
<dbReference type="PROSITE" id="PS50850">
    <property type="entry name" value="MFS"/>
    <property type="match status" value="1"/>
</dbReference>
<feature type="transmembrane region" description="Helical" evidence="7">
    <location>
        <begin position="159"/>
        <end position="182"/>
    </location>
</feature>
<dbReference type="Gene3D" id="1.20.1250.20">
    <property type="entry name" value="MFS general substrate transporter like domains"/>
    <property type="match status" value="3"/>
</dbReference>
<dbReference type="PROSITE" id="PS00217">
    <property type="entry name" value="SUGAR_TRANSPORT_2"/>
    <property type="match status" value="1"/>
</dbReference>
<dbReference type="InterPro" id="IPR020846">
    <property type="entry name" value="MFS_dom"/>
</dbReference>
<dbReference type="Proteomes" id="UP001271780">
    <property type="component" value="Unassembled WGS sequence"/>
</dbReference>
<feature type="transmembrane region" description="Helical" evidence="7">
    <location>
        <begin position="575"/>
        <end position="593"/>
    </location>
</feature>
<organism evidence="9 10">
    <name type="scientific">Mesorhizobium dulcispinae</name>
    <dbReference type="NCBI Taxonomy" id="3072316"/>
    <lineage>
        <taxon>Bacteria</taxon>
        <taxon>Pseudomonadati</taxon>
        <taxon>Pseudomonadota</taxon>
        <taxon>Alphaproteobacteria</taxon>
        <taxon>Hyphomicrobiales</taxon>
        <taxon>Phyllobacteriaceae</taxon>
        <taxon>Mesorhizobium</taxon>
    </lineage>
</organism>
<feature type="transmembrane region" description="Helical" evidence="7">
    <location>
        <begin position="62"/>
        <end position="81"/>
    </location>
</feature>
<keyword evidence="4 7" id="KW-0812">Transmembrane</keyword>
<dbReference type="InterPro" id="IPR036259">
    <property type="entry name" value="MFS_trans_sf"/>
</dbReference>
<gene>
    <name evidence="9" type="ORF">RFM27_01080</name>
</gene>
<evidence type="ECO:0000256" key="5">
    <source>
        <dbReference type="ARBA" id="ARBA00022989"/>
    </source>
</evidence>
<name>A0ABU4X785_9HYPH</name>
<evidence type="ECO:0000256" key="4">
    <source>
        <dbReference type="ARBA" id="ARBA00022692"/>
    </source>
</evidence>
<evidence type="ECO:0000256" key="1">
    <source>
        <dbReference type="ARBA" id="ARBA00004651"/>
    </source>
</evidence>
<feature type="transmembrane region" description="Helical" evidence="7">
    <location>
        <begin position="287"/>
        <end position="308"/>
    </location>
</feature>
<feature type="transmembrane region" description="Helical" evidence="7">
    <location>
        <begin position="599"/>
        <end position="617"/>
    </location>
</feature>
<evidence type="ECO:0000313" key="9">
    <source>
        <dbReference type="EMBL" id="MDX8470669.1"/>
    </source>
</evidence>
<protein>
    <submittedName>
        <fullName evidence="9">MFS transporter</fullName>
    </submittedName>
</protein>
<evidence type="ECO:0000313" key="10">
    <source>
        <dbReference type="Proteomes" id="UP001271780"/>
    </source>
</evidence>